<gene>
    <name evidence="2" type="ORF">MORIYA_1452</name>
</gene>
<feature type="domain" description="Transposase putative helix-turn-helix" evidence="1">
    <location>
        <begin position="1"/>
        <end position="48"/>
    </location>
</feature>
<protein>
    <recommendedName>
        <fullName evidence="1">Transposase putative helix-turn-helix domain-containing protein</fullName>
    </recommendedName>
</protein>
<dbReference type="RefSeq" id="WP_197713359.1">
    <property type="nucleotide sequence ID" value="NZ_LS483250.1"/>
</dbReference>
<keyword evidence="3" id="KW-1185">Reference proteome</keyword>
<dbReference type="Pfam" id="PF12323">
    <property type="entry name" value="HTH_OrfB_IS605"/>
    <property type="match status" value="1"/>
</dbReference>
<evidence type="ECO:0000259" key="1">
    <source>
        <dbReference type="Pfam" id="PF12323"/>
    </source>
</evidence>
<proteinExistence type="predicted"/>
<reference evidence="3" key="1">
    <citation type="submission" date="2018-05" db="EMBL/GenBank/DDBJ databases">
        <authorList>
            <person name="Cea G.-C."/>
            <person name="William W."/>
        </authorList>
    </citation>
    <scope>NUCLEOTIDE SEQUENCE [LARGE SCALE GENOMIC DNA]</scope>
    <source>
        <strain evidence="3">DB21MT 5</strain>
    </source>
</reference>
<dbReference type="AlphaFoldDB" id="A0A330LM65"/>
<dbReference type="KEGG" id="mya:MORIYA_1452"/>
<dbReference type="EMBL" id="LS483250">
    <property type="protein sequence ID" value="SQD77930.1"/>
    <property type="molecule type" value="Genomic_DNA"/>
</dbReference>
<evidence type="ECO:0000313" key="2">
    <source>
        <dbReference type="EMBL" id="SQD77930.1"/>
    </source>
</evidence>
<organism evidence="2 3">
    <name type="scientific">Moritella yayanosii</name>
    <dbReference type="NCBI Taxonomy" id="69539"/>
    <lineage>
        <taxon>Bacteria</taxon>
        <taxon>Pseudomonadati</taxon>
        <taxon>Pseudomonadota</taxon>
        <taxon>Gammaproteobacteria</taxon>
        <taxon>Alteromonadales</taxon>
        <taxon>Moritellaceae</taxon>
        <taxon>Moritella</taxon>
    </lineage>
</organism>
<dbReference type="InterPro" id="IPR021027">
    <property type="entry name" value="Transposase_put_HTH"/>
</dbReference>
<sequence length="63" mass="7304">MLKLIAYKYRFYPNNEQAVMLSQTFGCVRVAYNSALAFSKAQYELGNKTNYNDWSKNLTQPVT</sequence>
<name>A0A330LM65_9GAMM</name>
<dbReference type="Proteomes" id="UP000250163">
    <property type="component" value="Chromosome MORIYA"/>
</dbReference>
<evidence type="ECO:0000313" key="3">
    <source>
        <dbReference type="Proteomes" id="UP000250163"/>
    </source>
</evidence>
<accession>A0A330LM65</accession>